<sequence length="92" mass="10144">MVGVGPQEVVVCPGLALYHATAGYISPALMRTEIEMRAAGHGVEPQFQLPVPEDMQRSHPTDQLFNRNNSPSFNFPAAQEGPWINEMLIQDP</sequence>
<keyword evidence="2" id="KW-1185">Reference proteome</keyword>
<proteinExistence type="predicted"/>
<accession>A0ACB7YSH0</accession>
<organism evidence="1 2">
    <name type="scientific">Vaccinium darrowii</name>
    <dbReference type="NCBI Taxonomy" id="229202"/>
    <lineage>
        <taxon>Eukaryota</taxon>
        <taxon>Viridiplantae</taxon>
        <taxon>Streptophyta</taxon>
        <taxon>Embryophyta</taxon>
        <taxon>Tracheophyta</taxon>
        <taxon>Spermatophyta</taxon>
        <taxon>Magnoliopsida</taxon>
        <taxon>eudicotyledons</taxon>
        <taxon>Gunneridae</taxon>
        <taxon>Pentapetalae</taxon>
        <taxon>asterids</taxon>
        <taxon>Ericales</taxon>
        <taxon>Ericaceae</taxon>
        <taxon>Vaccinioideae</taxon>
        <taxon>Vaccinieae</taxon>
        <taxon>Vaccinium</taxon>
    </lineage>
</organism>
<dbReference type="EMBL" id="CM037161">
    <property type="protein sequence ID" value="KAH7855795.1"/>
    <property type="molecule type" value="Genomic_DNA"/>
</dbReference>
<reference evidence="1 2" key="1">
    <citation type="journal article" date="2021" name="Hortic Res">
        <title>High-quality reference genome and annotation aids understanding of berry development for evergreen blueberry (Vaccinium darrowii).</title>
        <authorList>
            <person name="Yu J."/>
            <person name="Hulse-Kemp A.M."/>
            <person name="Babiker E."/>
            <person name="Staton M."/>
        </authorList>
    </citation>
    <scope>NUCLEOTIDE SEQUENCE [LARGE SCALE GENOMIC DNA]</scope>
    <source>
        <strain evidence="2">cv. NJ 8807/NJ 8810</strain>
        <tissue evidence="1">Young leaf</tissue>
    </source>
</reference>
<protein>
    <submittedName>
        <fullName evidence="1">Uncharacterized protein</fullName>
    </submittedName>
</protein>
<gene>
    <name evidence="1" type="ORF">Vadar_028990</name>
</gene>
<dbReference type="Proteomes" id="UP000828048">
    <property type="component" value="Chromosome 11"/>
</dbReference>
<evidence type="ECO:0000313" key="1">
    <source>
        <dbReference type="EMBL" id="KAH7855795.1"/>
    </source>
</evidence>
<comment type="caution">
    <text evidence="1">The sequence shown here is derived from an EMBL/GenBank/DDBJ whole genome shotgun (WGS) entry which is preliminary data.</text>
</comment>
<evidence type="ECO:0000313" key="2">
    <source>
        <dbReference type="Proteomes" id="UP000828048"/>
    </source>
</evidence>
<name>A0ACB7YSH0_9ERIC</name>